<dbReference type="GO" id="GO:0033785">
    <property type="term" value="F:heptose 7-phosphate kinase activity"/>
    <property type="evidence" value="ECO:0007669"/>
    <property type="project" value="TreeGrafter"/>
</dbReference>
<reference evidence="2" key="1">
    <citation type="submission" date="2018-05" db="EMBL/GenBank/DDBJ databases">
        <authorList>
            <person name="Lanie J.A."/>
            <person name="Ng W.-L."/>
            <person name="Kazmierczak K.M."/>
            <person name="Andrzejewski T.M."/>
            <person name="Davidsen T.M."/>
            <person name="Wayne K.J."/>
            <person name="Tettelin H."/>
            <person name="Glass J.I."/>
            <person name="Rusch D."/>
            <person name="Podicherti R."/>
            <person name="Tsui H.-C.T."/>
            <person name="Winkler M.E."/>
        </authorList>
    </citation>
    <scope>NUCLEOTIDE SEQUENCE</scope>
</reference>
<proteinExistence type="predicted"/>
<dbReference type="AlphaFoldDB" id="A0A383C8S7"/>
<dbReference type="InterPro" id="IPR029056">
    <property type="entry name" value="Ribokinase-like"/>
</dbReference>
<name>A0A383C8S7_9ZZZZ</name>
<gene>
    <name evidence="2" type="ORF">METZ01_LOCUS480872</name>
</gene>
<dbReference type="GO" id="GO:0033786">
    <property type="term" value="F:heptose-1-phosphate adenylyltransferase activity"/>
    <property type="evidence" value="ECO:0007669"/>
    <property type="project" value="TreeGrafter"/>
</dbReference>
<dbReference type="Gene3D" id="3.40.1190.20">
    <property type="match status" value="1"/>
</dbReference>
<dbReference type="PANTHER" id="PTHR46969:SF1">
    <property type="entry name" value="BIFUNCTIONAL PROTEIN HLDE"/>
    <property type="match status" value="1"/>
</dbReference>
<evidence type="ECO:0000259" key="1">
    <source>
        <dbReference type="Pfam" id="PF00294"/>
    </source>
</evidence>
<feature type="non-terminal residue" evidence="2">
    <location>
        <position position="1"/>
    </location>
</feature>
<dbReference type="InterPro" id="IPR011611">
    <property type="entry name" value="PfkB_dom"/>
</dbReference>
<dbReference type="GO" id="GO:0005829">
    <property type="term" value="C:cytosol"/>
    <property type="evidence" value="ECO:0007669"/>
    <property type="project" value="TreeGrafter"/>
</dbReference>
<protein>
    <recommendedName>
        <fullName evidence="1">Carbohydrate kinase PfkB domain-containing protein</fullName>
    </recommendedName>
</protein>
<feature type="domain" description="Carbohydrate kinase PfkB" evidence="1">
    <location>
        <begin position="20"/>
        <end position="134"/>
    </location>
</feature>
<dbReference type="SUPFAM" id="SSF53613">
    <property type="entry name" value="Ribokinase-like"/>
    <property type="match status" value="1"/>
</dbReference>
<accession>A0A383C8S7</accession>
<sequence length="148" mass="15814">LFGDLQCSSQVGNVSKFKNFDLICPTERESRIALGTQDEGLEWVANTLMKKTNARNLVMKLGGNGFIVYESGADGFIKRQHFPALNTNPVDVAGAGDSLLATLSVGLCSGATLMQSSAIGAGMTSLAVQRIGNIPIFHKQLKQTLEKI</sequence>
<dbReference type="PANTHER" id="PTHR46969">
    <property type="entry name" value="BIFUNCTIONAL PROTEIN HLDE"/>
    <property type="match status" value="1"/>
</dbReference>
<evidence type="ECO:0000313" key="2">
    <source>
        <dbReference type="EMBL" id="SVE28018.1"/>
    </source>
</evidence>
<dbReference type="Pfam" id="PF00294">
    <property type="entry name" value="PfkB"/>
    <property type="match status" value="1"/>
</dbReference>
<organism evidence="2">
    <name type="scientific">marine metagenome</name>
    <dbReference type="NCBI Taxonomy" id="408172"/>
    <lineage>
        <taxon>unclassified sequences</taxon>
        <taxon>metagenomes</taxon>
        <taxon>ecological metagenomes</taxon>
    </lineage>
</organism>
<dbReference type="EMBL" id="UINC01206402">
    <property type="protein sequence ID" value="SVE28018.1"/>
    <property type="molecule type" value="Genomic_DNA"/>
</dbReference>